<feature type="transmembrane region" description="Helical" evidence="4">
    <location>
        <begin position="42"/>
        <end position="63"/>
    </location>
</feature>
<comment type="subcellular location">
    <subcellularLocation>
        <location evidence="1">Membrane</location>
        <topology evidence="1">Multi-pass membrane protein</topology>
    </subcellularLocation>
</comment>
<accession>A0ABR0ECX8</accession>
<proteinExistence type="inferred from homology"/>
<dbReference type="InterPro" id="IPR020846">
    <property type="entry name" value="MFS_dom"/>
</dbReference>
<dbReference type="SUPFAM" id="SSF103473">
    <property type="entry name" value="MFS general substrate transporter"/>
    <property type="match status" value="1"/>
</dbReference>
<comment type="caution">
    <text evidence="6">The sequence shown here is derived from an EMBL/GenBank/DDBJ whole genome shotgun (WGS) entry which is preliminary data.</text>
</comment>
<dbReference type="InterPro" id="IPR011701">
    <property type="entry name" value="MFS"/>
</dbReference>
<protein>
    <recommendedName>
        <fullName evidence="5">Major facilitator superfamily (MFS) profile domain-containing protein</fullName>
    </recommendedName>
</protein>
<keyword evidence="4" id="KW-0812">Transmembrane</keyword>
<sequence>MDKPDEPLSESASGHDKELSGNKDVDQTPTAPPSFPEGGTKAWLVAAGHTMTMFTTWGYLYAFGVYQTYYETHQLRDHSPSDIAWIGSLQFFFMCLGMLFGGTLFDRFGGPIILLPATLIYVFSIMMTSICHKLWEFILAQGLLGGIGLGLLLGPSSAATPQYFNKKRGAAMGLALTGSSIGGVVFPIALERMLQNTNLGFGWSVRICGFIILGLMVPSSLVIRPRLPPRKREFFLPPAFLDIPYAWIVFACFCIFMAIFTPPIFLPTFAVEKGMSVPLANYLIAILNAASWPSRLLCGVMADKFGALNTITFVAVGTGITLLCWQVVDTNAGIIVFAAMFGLISGGVLTAGMVAFASMPSNPQNIGTYIGMAFGVGGIATLIAPPIDGALIANYHGFTQVSILTGVFCLAGAVFAFLSKLAKGIGIFAKG</sequence>
<dbReference type="PANTHER" id="PTHR11360">
    <property type="entry name" value="MONOCARBOXYLATE TRANSPORTER"/>
    <property type="match status" value="1"/>
</dbReference>
<dbReference type="Gene3D" id="1.20.1250.20">
    <property type="entry name" value="MFS general substrate transporter like domains"/>
    <property type="match status" value="2"/>
</dbReference>
<feature type="transmembrane region" description="Helical" evidence="4">
    <location>
        <begin position="112"/>
        <end position="131"/>
    </location>
</feature>
<feature type="transmembrane region" description="Helical" evidence="4">
    <location>
        <begin position="399"/>
        <end position="418"/>
    </location>
</feature>
<dbReference type="Proteomes" id="UP001305779">
    <property type="component" value="Unassembled WGS sequence"/>
</dbReference>
<evidence type="ECO:0000256" key="4">
    <source>
        <dbReference type="SAM" id="Phobius"/>
    </source>
</evidence>
<reference evidence="6 7" key="1">
    <citation type="journal article" date="2023" name="G3 (Bethesda)">
        <title>A chromosome-level genome assembly of Zasmidium syzygii isolated from banana leaves.</title>
        <authorList>
            <person name="van Westerhoven A.C."/>
            <person name="Mehrabi R."/>
            <person name="Talebi R."/>
            <person name="Steentjes M.B.F."/>
            <person name="Corcolon B."/>
            <person name="Chong P.A."/>
            <person name="Kema G.H.J."/>
            <person name="Seidl M.F."/>
        </authorList>
    </citation>
    <scope>NUCLEOTIDE SEQUENCE [LARGE SCALE GENOMIC DNA]</scope>
    <source>
        <strain evidence="6 7">P124</strain>
    </source>
</reference>
<gene>
    <name evidence="6" type="ORF">PRZ48_009433</name>
</gene>
<dbReference type="PANTHER" id="PTHR11360:SF281">
    <property type="entry name" value="ASPYRIDONES EFFLUX PROTEIN APDF-RELATED"/>
    <property type="match status" value="1"/>
</dbReference>
<name>A0ABR0ECX8_ZASCE</name>
<evidence type="ECO:0000313" key="7">
    <source>
        <dbReference type="Proteomes" id="UP001305779"/>
    </source>
</evidence>
<dbReference type="PROSITE" id="PS50850">
    <property type="entry name" value="MFS"/>
    <property type="match status" value="1"/>
</dbReference>
<dbReference type="InterPro" id="IPR036259">
    <property type="entry name" value="MFS_trans_sf"/>
</dbReference>
<feature type="transmembrane region" description="Helical" evidence="4">
    <location>
        <begin position="235"/>
        <end position="259"/>
    </location>
</feature>
<dbReference type="EMBL" id="JAXOVC010000007">
    <property type="protein sequence ID" value="KAK4498923.1"/>
    <property type="molecule type" value="Genomic_DNA"/>
</dbReference>
<feature type="region of interest" description="Disordered" evidence="3">
    <location>
        <begin position="1"/>
        <end position="37"/>
    </location>
</feature>
<organism evidence="6 7">
    <name type="scientific">Zasmidium cellare</name>
    <name type="common">Wine cellar mold</name>
    <name type="synonym">Racodium cellare</name>
    <dbReference type="NCBI Taxonomy" id="395010"/>
    <lineage>
        <taxon>Eukaryota</taxon>
        <taxon>Fungi</taxon>
        <taxon>Dikarya</taxon>
        <taxon>Ascomycota</taxon>
        <taxon>Pezizomycotina</taxon>
        <taxon>Dothideomycetes</taxon>
        <taxon>Dothideomycetidae</taxon>
        <taxon>Mycosphaerellales</taxon>
        <taxon>Mycosphaerellaceae</taxon>
        <taxon>Zasmidium</taxon>
    </lineage>
</organism>
<evidence type="ECO:0000259" key="5">
    <source>
        <dbReference type="PROSITE" id="PS50850"/>
    </source>
</evidence>
<evidence type="ECO:0000256" key="3">
    <source>
        <dbReference type="SAM" id="MobiDB-lite"/>
    </source>
</evidence>
<feature type="transmembrane region" description="Helical" evidence="4">
    <location>
        <begin position="305"/>
        <end position="328"/>
    </location>
</feature>
<feature type="compositionally biased region" description="Basic and acidic residues" evidence="3">
    <location>
        <begin position="13"/>
        <end position="26"/>
    </location>
</feature>
<evidence type="ECO:0000256" key="2">
    <source>
        <dbReference type="ARBA" id="ARBA00006727"/>
    </source>
</evidence>
<dbReference type="InterPro" id="IPR050327">
    <property type="entry name" value="Proton-linked_MCT"/>
</dbReference>
<evidence type="ECO:0000256" key="1">
    <source>
        <dbReference type="ARBA" id="ARBA00004141"/>
    </source>
</evidence>
<keyword evidence="7" id="KW-1185">Reference proteome</keyword>
<comment type="similarity">
    <text evidence="2">Belongs to the major facilitator superfamily. Monocarboxylate porter (TC 2.A.1.13) family.</text>
</comment>
<feature type="domain" description="Major facilitator superfamily (MFS) profile" evidence="5">
    <location>
        <begin position="41"/>
        <end position="424"/>
    </location>
</feature>
<dbReference type="Pfam" id="PF07690">
    <property type="entry name" value="MFS_1"/>
    <property type="match status" value="1"/>
</dbReference>
<feature type="transmembrane region" description="Helical" evidence="4">
    <location>
        <begin position="369"/>
        <end position="387"/>
    </location>
</feature>
<feature type="transmembrane region" description="Helical" evidence="4">
    <location>
        <begin position="83"/>
        <end position="105"/>
    </location>
</feature>
<feature type="transmembrane region" description="Helical" evidence="4">
    <location>
        <begin position="334"/>
        <end position="357"/>
    </location>
</feature>
<feature type="transmembrane region" description="Helical" evidence="4">
    <location>
        <begin position="201"/>
        <end position="223"/>
    </location>
</feature>
<keyword evidence="4" id="KW-0472">Membrane</keyword>
<evidence type="ECO:0000313" key="6">
    <source>
        <dbReference type="EMBL" id="KAK4498923.1"/>
    </source>
</evidence>
<keyword evidence="4" id="KW-1133">Transmembrane helix</keyword>
<feature type="transmembrane region" description="Helical" evidence="4">
    <location>
        <begin position="170"/>
        <end position="189"/>
    </location>
</feature>
<feature type="transmembrane region" description="Helical" evidence="4">
    <location>
        <begin position="137"/>
        <end position="158"/>
    </location>
</feature>